<dbReference type="Gene3D" id="1.10.150.650">
    <property type="match status" value="1"/>
</dbReference>
<dbReference type="GO" id="GO:0004534">
    <property type="term" value="F:5'-3' RNA exonuclease activity"/>
    <property type="evidence" value="ECO:0007669"/>
    <property type="project" value="TreeGrafter"/>
</dbReference>
<dbReference type="InterPro" id="IPR052018">
    <property type="entry name" value="PHP_domain"/>
</dbReference>
<dbReference type="SUPFAM" id="SSF89550">
    <property type="entry name" value="PHP domain-like"/>
    <property type="match status" value="1"/>
</dbReference>
<name>G7Q827_9BACT</name>
<dbReference type="SMART" id="SM00481">
    <property type="entry name" value="POLIIIAc"/>
    <property type="match status" value="1"/>
</dbReference>
<evidence type="ECO:0000313" key="4">
    <source>
        <dbReference type="Proteomes" id="UP000004662"/>
    </source>
</evidence>
<feature type="region of interest" description="Disordered" evidence="1">
    <location>
        <begin position="279"/>
        <end position="305"/>
    </location>
</feature>
<dbReference type="CDD" id="cd07438">
    <property type="entry name" value="PHP_HisPPase_AMP"/>
    <property type="match status" value="1"/>
</dbReference>
<dbReference type="RefSeq" id="WP_009181115.1">
    <property type="nucleotide sequence ID" value="NZ_CM001368.1"/>
</dbReference>
<dbReference type="EMBL" id="CM001368">
    <property type="protein sequence ID" value="EHJ47721.1"/>
    <property type="molecule type" value="Genomic_DNA"/>
</dbReference>
<dbReference type="Pfam" id="PF02811">
    <property type="entry name" value="PHP"/>
    <property type="match status" value="1"/>
</dbReference>
<dbReference type="InterPro" id="IPR003141">
    <property type="entry name" value="Pol/His_phosphatase_N"/>
</dbReference>
<dbReference type="Gene3D" id="3.20.20.140">
    <property type="entry name" value="Metal-dependent hydrolases"/>
    <property type="match status" value="1"/>
</dbReference>
<dbReference type="InterPro" id="IPR004013">
    <property type="entry name" value="PHP_dom"/>
</dbReference>
<dbReference type="GO" id="GO:0035312">
    <property type="term" value="F:5'-3' DNA exonuclease activity"/>
    <property type="evidence" value="ECO:0007669"/>
    <property type="project" value="TreeGrafter"/>
</dbReference>
<dbReference type="InterPro" id="IPR016195">
    <property type="entry name" value="Pol/histidinol_Pase-like"/>
</dbReference>
<feature type="domain" description="Polymerase/histidinol phosphatase N-terminal" evidence="2">
    <location>
        <begin position="4"/>
        <end position="69"/>
    </location>
</feature>
<dbReference type="OrthoDB" id="9804333at2"/>
<dbReference type="Proteomes" id="UP000004662">
    <property type="component" value="Chromosome"/>
</dbReference>
<evidence type="ECO:0000256" key="1">
    <source>
        <dbReference type="SAM" id="MobiDB-lite"/>
    </source>
</evidence>
<keyword evidence="4" id="KW-1185">Reference proteome</keyword>
<organism evidence="3 4">
    <name type="scientific">Solidesulfovibrio carbinoliphilus subsp. oakridgensis</name>
    <dbReference type="NCBI Taxonomy" id="694327"/>
    <lineage>
        <taxon>Bacteria</taxon>
        <taxon>Pseudomonadati</taxon>
        <taxon>Thermodesulfobacteriota</taxon>
        <taxon>Desulfovibrionia</taxon>
        <taxon>Desulfovibrionales</taxon>
        <taxon>Desulfovibrionaceae</taxon>
        <taxon>Solidesulfovibrio</taxon>
    </lineage>
</organism>
<dbReference type="STRING" id="694327.DFW101_1713"/>
<reference evidence="4" key="1">
    <citation type="journal article" date="2015" name="Genome Announc.">
        <title>High-Quality Draft Genome Sequence of Desulfovibrio carbinoliphilus FW-101-2B, an Organic Acid-Oxidizing Sulfate-Reducing Bacterium Isolated from Uranium(VI)-Contaminated Groundwater.</title>
        <authorList>
            <person name="Ramsay B.D."/>
            <person name="Hwang C."/>
            <person name="Woo H.L."/>
            <person name="Carroll S.L."/>
            <person name="Lucas S."/>
            <person name="Han J."/>
            <person name="Lapidus A.L."/>
            <person name="Cheng J.F."/>
            <person name="Goodwin L.A."/>
            <person name="Pitluck S."/>
            <person name="Peters L."/>
            <person name="Chertkov O."/>
            <person name="Held B."/>
            <person name="Detter J.C."/>
            <person name="Han C.S."/>
            <person name="Tapia R."/>
            <person name="Land M.L."/>
            <person name="Hauser L.J."/>
            <person name="Kyrpides N.C."/>
            <person name="Ivanova N.N."/>
            <person name="Mikhailova N."/>
            <person name="Pagani I."/>
            <person name="Woyke T."/>
            <person name="Arkin A.P."/>
            <person name="Dehal P."/>
            <person name="Chivian D."/>
            <person name="Criddle C.S."/>
            <person name="Wu W."/>
            <person name="Chakraborty R."/>
            <person name="Hazen T.C."/>
            <person name="Fields M.W."/>
        </authorList>
    </citation>
    <scope>NUCLEOTIDE SEQUENCE [LARGE SCALE GENOMIC DNA]</scope>
    <source>
        <strain evidence="4">FW-101-2B</strain>
    </source>
</reference>
<dbReference type="PANTHER" id="PTHR42924:SF3">
    <property type="entry name" value="POLYMERASE_HISTIDINOL PHOSPHATASE N-TERMINAL DOMAIN-CONTAINING PROTEIN"/>
    <property type="match status" value="1"/>
</dbReference>
<accession>G7Q827</accession>
<evidence type="ECO:0000313" key="3">
    <source>
        <dbReference type="EMBL" id="EHJ47721.1"/>
    </source>
</evidence>
<dbReference type="PANTHER" id="PTHR42924">
    <property type="entry name" value="EXONUCLEASE"/>
    <property type="match status" value="1"/>
</dbReference>
<sequence length="305" mass="32276">MALIDLHTHSTASDGSLFPSQLVALAAQNGLAALALTDHDTLDGLAEARTAGRVHGLEIIAGVELSVADGDRGVHILGLFLPDRPGRLADALAYLRERRHNRNRRILDKLREQGVPLDYDAVTALARGAVGRPHIAQALVAMGAVTSFKEAFTRYLGAHGRAYVPKDKLSLADAFSLLHAEGALTVLAHPYILGLAGPALAETVGRYRDAGLDAIEALYTEHSQAQTLEYLALARRFGLAVSGGSDFHGAAKPEVELGRGRGNLRVDITLLDILKARRARRSGPAGPAGQADSGEKGLDQPPLPV</sequence>
<dbReference type="AlphaFoldDB" id="G7Q827"/>
<dbReference type="eggNOG" id="COG0613">
    <property type="taxonomic scope" value="Bacteria"/>
</dbReference>
<dbReference type="HOGENOM" id="CLU_067347_1_0_7"/>
<evidence type="ECO:0000259" key="2">
    <source>
        <dbReference type="SMART" id="SM00481"/>
    </source>
</evidence>
<gene>
    <name evidence="3" type="ORF">DFW101_1713</name>
</gene>
<protein>
    <submittedName>
        <fullName evidence="3">PHP domain protein</fullName>
    </submittedName>
</protein>
<proteinExistence type="predicted"/>